<dbReference type="PROSITE" id="PS50011">
    <property type="entry name" value="PROTEIN_KINASE_DOM"/>
    <property type="match status" value="1"/>
</dbReference>
<dbReference type="Pfam" id="PF04434">
    <property type="entry name" value="SWIM"/>
    <property type="match status" value="2"/>
</dbReference>
<gene>
    <name evidence="16" type="ORF">BAE44_0010355</name>
</gene>
<evidence type="ECO:0000256" key="13">
    <source>
        <dbReference type="SAM" id="MobiDB-lite"/>
    </source>
</evidence>
<comment type="caution">
    <text evidence="16">The sequence shown here is derived from an EMBL/GenBank/DDBJ whole genome shotgun (WGS) entry which is preliminary data.</text>
</comment>
<proteinExistence type="predicted"/>
<dbReference type="InterPro" id="IPR000719">
    <property type="entry name" value="Prot_kinase_dom"/>
</dbReference>
<dbReference type="Gene3D" id="1.25.10.10">
    <property type="entry name" value="Leucine-rich Repeat Variant"/>
    <property type="match status" value="1"/>
</dbReference>
<feature type="compositionally biased region" description="Basic and acidic residues" evidence="13">
    <location>
        <begin position="883"/>
        <end position="898"/>
    </location>
</feature>
<keyword evidence="12" id="KW-0862">Zinc</keyword>
<dbReference type="InterPro" id="IPR000225">
    <property type="entry name" value="Armadillo"/>
</dbReference>
<evidence type="ECO:0000259" key="14">
    <source>
        <dbReference type="PROSITE" id="PS50011"/>
    </source>
</evidence>
<feature type="domain" description="Protein kinase" evidence="14">
    <location>
        <begin position="589"/>
        <end position="860"/>
    </location>
</feature>
<dbReference type="Gene3D" id="1.10.510.10">
    <property type="entry name" value="Transferase(Phosphotransferase) domain 1"/>
    <property type="match status" value="1"/>
</dbReference>
<keyword evidence="3" id="KW-0963">Cytoplasm</keyword>
<evidence type="ECO:0000256" key="3">
    <source>
        <dbReference type="ARBA" id="ARBA00022490"/>
    </source>
</evidence>
<evidence type="ECO:0000256" key="9">
    <source>
        <dbReference type="ARBA" id="ARBA00023212"/>
    </source>
</evidence>
<dbReference type="SUPFAM" id="SSF56112">
    <property type="entry name" value="Protein kinase-like (PK-like)"/>
    <property type="match status" value="1"/>
</dbReference>
<dbReference type="FunFam" id="1.25.10.10:FF:000223">
    <property type="entry name" value="Serine/threonine-protein kinase TIO"/>
    <property type="match status" value="1"/>
</dbReference>
<dbReference type="InterPro" id="IPR011009">
    <property type="entry name" value="Kinase-like_dom_sf"/>
</dbReference>
<keyword evidence="12" id="KW-0863">Zinc-finger</keyword>
<dbReference type="CDD" id="cd14002">
    <property type="entry name" value="STKc_STK36"/>
    <property type="match status" value="1"/>
</dbReference>
<evidence type="ECO:0000256" key="8">
    <source>
        <dbReference type="ARBA" id="ARBA00022840"/>
    </source>
</evidence>
<dbReference type="STRING" id="888268.A0A1E5VU24"/>
<comment type="catalytic activity">
    <reaction evidence="10">
        <text>L-threonyl-[protein] + ATP = O-phospho-L-threonyl-[protein] + ADP + H(+)</text>
        <dbReference type="Rhea" id="RHEA:46608"/>
        <dbReference type="Rhea" id="RHEA-COMP:11060"/>
        <dbReference type="Rhea" id="RHEA-COMP:11605"/>
        <dbReference type="ChEBI" id="CHEBI:15378"/>
        <dbReference type="ChEBI" id="CHEBI:30013"/>
        <dbReference type="ChEBI" id="CHEBI:30616"/>
        <dbReference type="ChEBI" id="CHEBI:61977"/>
        <dbReference type="ChEBI" id="CHEBI:456216"/>
        <dbReference type="EC" id="2.7.11.1"/>
    </reaction>
</comment>
<keyword evidence="17" id="KW-1185">Reference proteome</keyword>
<dbReference type="PROSITE" id="PS00108">
    <property type="entry name" value="PROTEIN_KINASE_ST"/>
    <property type="match status" value="1"/>
</dbReference>
<keyword evidence="12" id="KW-0479">Metal-binding</keyword>
<dbReference type="GO" id="GO:0005737">
    <property type="term" value="C:cytoplasm"/>
    <property type="evidence" value="ECO:0007669"/>
    <property type="project" value="UniProtKB-ARBA"/>
</dbReference>
<evidence type="ECO:0000256" key="6">
    <source>
        <dbReference type="ARBA" id="ARBA00022741"/>
    </source>
</evidence>
<dbReference type="Pfam" id="PF00069">
    <property type="entry name" value="Pkinase"/>
    <property type="match status" value="1"/>
</dbReference>
<keyword evidence="4" id="KW-0723">Serine/threonine-protein kinase</keyword>
<sequence>MTAVKVEPDDQAGGGAEAVRGGGPASGGAGSGGAVDGATQACGWVRRPRFGSIPDERVPKPGRVSAYEQTLRNYAEKKSGLVIDPAVGTSFDSRAEAYEFYNLYSWEVGFGIRWGKNRKNASKSVIGQEISAAVCEKSDWPSHKHLDPYTKDLVLHLRNNNIDLILGCCCNNFQLISTVWPVLNADQCHEMELAIQEVLNETTHRRCKLHVLRREDEGLGPIYLKNSGFKDDFHKVIDATLLTVTEFESAWQHLLEKYNLHGDAFLSQIYDSRHRWAKPYFKEKFCGKQTSMQKNDTMNHMLKAYVPPDSSIHMFVQQYNQLQSDLESKGSFEENKSKKKSRVLSKGVPIEEHAAKVYTRAMFEKYGEIIFESGLYVVDEKEKGKAYVAQHIRSDHRETWSQLEFEVTIHAEDGTVVCECGLGEHMGMPCCHAVKNSDITKGHLFDAGDGTLGNAGDTCWKRRETLDEEPMELVDLGASNDEAFAITTAALAQAKQKLLEARKAKGGARSAEQPTCSAATAQGSDAQDVSAVTTDDATLEAGEQRLGKKAAAPGRKRKLLQHVQTEEVAQPTVAAHMLIPLCPDCNKGLDSLRLVGDGGRELPRDRASRRGVLREGLQGEAQVHSPGWFHSPHFTVAMKFILKLGKTDKDLHNLRQEIEILRKLKHENIIEMIDAFETPQEFCVVTEFAQGELFEVLEDDGCLPEEQVQAIAKQLVKALYYLHSNRIIHRDMKPQNILIGKGSVVKLCDFGFARAMSANTVVLRSIKGTPLYMAPELVREQPYNHTVDLWSLGVILYELFVGQPPFYTNSVYALIRTIVKDPVKYPDNMSANFKSFLKGLLNKVPQSRLTWPALLEHPFVKDDSMESAAVSILSRNTVTNRENASEKQKDNKNVEHHGSSTGTVPETSTLSGMLLFKQKIILRLLSSSCGASSVFQKSHVLFILEYAVRECTALDKLEKASQIVTSANSILEDREALSIILSPIRIWLHNPPSSSRELNFDGAYQSLRIVKNLIDVGSCHSCAAIDGIISTFLEFTSLIIGINLSDVYGPAVKCLAIVQKLLGTTEGVILSSYYRHWSSLYELYSQILVSTFDPSGRIYRESTACLALMLFRVISGLKASMSSEGPKPVEESLLKIIDHARRSQLLELFCKCLIASGSGIVSGSTNMVPAACEACKAIWYLAHAVDIMSISAHHFSFPLANSRQGVNLKLDDKLQEEGSVADPNSTNLINIFSKSFLASQPMQIAVYHCLHNGLESAIHASIQLISRACLLNGPFCAMICCPLNSPSDVNEAEYGGEGTIISDMFSLLSLCASYLNKESKENSNQKSKLSNPHALVVHCCLALATIAASLKSEGKSSASIILTSSQKKQRSRLSVLAHLSSVDDTVKSCLQPHCASAMLALSSVISLENGAQSRSSLCETALALFPRMATLHTVLKLWFSDGSEALCRYNAGLLNLFCLRDGSIGLLETRLKWGGPLAIEQACSVGIPRLLILLLTDGNSKETSEVKDRPIHRSGLSPLGVVWTLSALSHCLPGGVFRELLYNREQLKLLTDLLSDINLKALAAWTGLGGGKRGVRELINSVVDILAFPFVAVESSPDVPSTSASINSGFLLNVGSPGRRIGTDNKEMLKIIEHNMPQYIQVLLEVGVSGYILRSLDYVDVEDLARPLAIVAKMVRYRPLALQLLKEGLLNPIRVAALLEGPTAKDTLLDFLMIISDLARMSKDFYEPIYKAGLVGFLKSFLSNEDPDIRAKACSAIGNMCRHSSYFYSSLAANKVIQLVVDRCSDPDKRTRKFACFAVGNAAYHNDKLYEELRRSIPQLTKLLLAREEDKTKGNTAGALSNLVRNSDLLCEDIVSQGAAQALLKMVGSYSAVALSPNRGDALTESPLRIVLFALRKMCDHAICRNFIRSSELLPVIAHLRQSPDPTISEFHRDPFLDEREPKPGRVTAYEQSLKIYADKRSNVVISPVIGMSFDSRAEAYEFYNLYSWEGTPELSNTTSVQTDCKAMIRLHKFGDNCWYILEVQAHLNCVDCANVGQCHAMVLAIQEVLPDTIHKWCKMHVLSKENELLWPSGFKDAFHKITDGMWTVTEFESAWQHLLDKYNLHGNAFLSQIYDSRHKWAKPYFKGKFCAKQTSMQRNESTSHMFKGYVPPNRSINMFVRHYNKLQSDLGSKESFEEDSSRKTPRVMSKGVPIEEHAAKIYTRAMFNMFDEIVFQSSSYMVSEKENGKAYLARHIRSDRLESWSQVEFMVTIRVEDGAVVCECGLGEHLGMPCCHAVKVMIHLGMQEIPAGNISKSWTMDARISCRPI</sequence>
<dbReference type="GO" id="GO:0008270">
    <property type="term" value="F:zinc ion binding"/>
    <property type="evidence" value="ECO:0007669"/>
    <property type="project" value="UniProtKB-KW"/>
</dbReference>
<dbReference type="InterPro" id="IPR007527">
    <property type="entry name" value="Znf_SWIM"/>
</dbReference>
<evidence type="ECO:0000256" key="10">
    <source>
        <dbReference type="ARBA" id="ARBA00047899"/>
    </source>
</evidence>
<dbReference type="FunFam" id="1.10.510.10:FF:000292">
    <property type="entry name" value="Serine/threonine-protein kinase 36"/>
    <property type="match status" value="1"/>
</dbReference>
<accession>A0A1E5VU24</accession>
<evidence type="ECO:0000256" key="2">
    <source>
        <dbReference type="ARBA" id="ARBA00012513"/>
    </source>
</evidence>
<comment type="catalytic activity">
    <reaction evidence="11">
        <text>L-seryl-[protein] + ATP = O-phospho-L-seryl-[protein] + ADP + H(+)</text>
        <dbReference type="Rhea" id="RHEA:17989"/>
        <dbReference type="Rhea" id="RHEA-COMP:9863"/>
        <dbReference type="Rhea" id="RHEA-COMP:11604"/>
        <dbReference type="ChEBI" id="CHEBI:15378"/>
        <dbReference type="ChEBI" id="CHEBI:29999"/>
        <dbReference type="ChEBI" id="CHEBI:30616"/>
        <dbReference type="ChEBI" id="CHEBI:83421"/>
        <dbReference type="ChEBI" id="CHEBI:456216"/>
        <dbReference type="EC" id="2.7.11.1"/>
    </reaction>
</comment>
<feature type="domain" description="SWIM-type" evidence="15">
    <location>
        <begin position="2250"/>
        <end position="2286"/>
    </location>
</feature>
<evidence type="ECO:0000313" key="16">
    <source>
        <dbReference type="EMBL" id="OEL28627.1"/>
    </source>
</evidence>
<keyword evidence="6" id="KW-0547">Nucleotide-binding</keyword>
<evidence type="ECO:0000259" key="15">
    <source>
        <dbReference type="PROSITE" id="PS50966"/>
    </source>
</evidence>
<dbReference type="EMBL" id="LWDX02029546">
    <property type="protein sequence ID" value="OEL28627.1"/>
    <property type="molecule type" value="Genomic_DNA"/>
</dbReference>
<dbReference type="GO" id="GO:0005524">
    <property type="term" value="F:ATP binding"/>
    <property type="evidence" value="ECO:0007669"/>
    <property type="project" value="UniProtKB-KW"/>
</dbReference>
<evidence type="ECO:0000256" key="7">
    <source>
        <dbReference type="ARBA" id="ARBA00022777"/>
    </source>
</evidence>
<dbReference type="PROSITE" id="PS50966">
    <property type="entry name" value="ZF_SWIM"/>
    <property type="match status" value="2"/>
</dbReference>
<dbReference type="PANTHER" id="PTHR22983:SF6">
    <property type="entry name" value="SERINE_THREONINE-PROTEIN KINASE 36"/>
    <property type="match status" value="1"/>
</dbReference>
<keyword evidence="8" id="KW-0067">ATP-binding</keyword>
<name>A0A1E5VU24_9POAL</name>
<feature type="compositionally biased region" description="Polar residues" evidence="13">
    <location>
        <begin position="512"/>
        <end position="533"/>
    </location>
</feature>
<dbReference type="InterPro" id="IPR016024">
    <property type="entry name" value="ARM-type_fold"/>
</dbReference>
<evidence type="ECO:0000256" key="4">
    <source>
        <dbReference type="ARBA" id="ARBA00022527"/>
    </source>
</evidence>
<dbReference type="GO" id="GO:0004674">
    <property type="term" value="F:protein serine/threonine kinase activity"/>
    <property type="evidence" value="ECO:0007669"/>
    <property type="project" value="UniProtKB-KW"/>
</dbReference>
<dbReference type="SMART" id="SM00185">
    <property type="entry name" value="ARM"/>
    <property type="match status" value="4"/>
</dbReference>
<evidence type="ECO:0000313" key="17">
    <source>
        <dbReference type="Proteomes" id="UP000095767"/>
    </source>
</evidence>
<reference evidence="16 17" key="1">
    <citation type="submission" date="2016-09" db="EMBL/GenBank/DDBJ databases">
        <title>The draft genome of Dichanthelium oligosanthes: A C3 panicoid grass species.</title>
        <authorList>
            <person name="Studer A.J."/>
            <person name="Schnable J.C."/>
            <person name="Brutnell T.P."/>
        </authorList>
    </citation>
    <scope>NUCLEOTIDE SEQUENCE [LARGE SCALE GENOMIC DNA]</scope>
    <source>
        <strain evidence="17">cv. Kellogg 1175</strain>
        <tissue evidence="16">Leaf</tissue>
    </source>
</reference>
<organism evidence="16 17">
    <name type="scientific">Dichanthelium oligosanthes</name>
    <dbReference type="NCBI Taxonomy" id="888268"/>
    <lineage>
        <taxon>Eukaryota</taxon>
        <taxon>Viridiplantae</taxon>
        <taxon>Streptophyta</taxon>
        <taxon>Embryophyta</taxon>
        <taxon>Tracheophyta</taxon>
        <taxon>Spermatophyta</taxon>
        <taxon>Magnoliopsida</taxon>
        <taxon>Liliopsida</taxon>
        <taxon>Poales</taxon>
        <taxon>Poaceae</taxon>
        <taxon>PACMAD clade</taxon>
        <taxon>Panicoideae</taxon>
        <taxon>Panicodae</taxon>
        <taxon>Paniceae</taxon>
        <taxon>Dichantheliinae</taxon>
        <taxon>Dichanthelium</taxon>
    </lineage>
</organism>
<feature type="domain" description="SWIM-type" evidence="15">
    <location>
        <begin position="405"/>
        <end position="441"/>
    </location>
</feature>
<comment type="subcellular location">
    <subcellularLocation>
        <location evidence="1">Cytoplasm</location>
        <location evidence="1">Cytoskeleton</location>
    </subcellularLocation>
</comment>
<dbReference type="PANTHER" id="PTHR22983">
    <property type="entry name" value="PROTEIN KINASE RELATED"/>
    <property type="match status" value="1"/>
</dbReference>
<evidence type="ECO:0000256" key="5">
    <source>
        <dbReference type="ARBA" id="ARBA00022679"/>
    </source>
</evidence>
<protein>
    <recommendedName>
        <fullName evidence="2">non-specific serine/threonine protein kinase</fullName>
        <ecNumber evidence="2">2.7.11.1</ecNumber>
    </recommendedName>
</protein>
<dbReference type="InterPro" id="IPR011989">
    <property type="entry name" value="ARM-like"/>
</dbReference>
<keyword evidence="5" id="KW-0808">Transferase</keyword>
<dbReference type="Proteomes" id="UP000095767">
    <property type="component" value="Unassembled WGS sequence"/>
</dbReference>
<dbReference type="EC" id="2.7.11.1" evidence="2"/>
<dbReference type="GO" id="GO:0005856">
    <property type="term" value="C:cytoskeleton"/>
    <property type="evidence" value="ECO:0007669"/>
    <property type="project" value="UniProtKB-SubCell"/>
</dbReference>
<dbReference type="SUPFAM" id="SSF48371">
    <property type="entry name" value="ARM repeat"/>
    <property type="match status" value="1"/>
</dbReference>
<feature type="region of interest" description="Disordered" evidence="13">
    <location>
        <begin position="879"/>
        <end position="906"/>
    </location>
</feature>
<keyword evidence="9" id="KW-0206">Cytoskeleton</keyword>
<evidence type="ECO:0000256" key="12">
    <source>
        <dbReference type="PROSITE-ProRule" id="PRU00325"/>
    </source>
</evidence>
<feature type="compositionally biased region" description="Gly residues" evidence="13">
    <location>
        <begin position="12"/>
        <end position="35"/>
    </location>
</feature>
<keyword evidence="7 16" id="KW-0418">Kinase</keyword>
<dbReference type="SMART" id="SM00220">
    <property type="entry name" value="S_TKc"/>
    <property type="match status" value="1"/>
</dbReference>
<evidence type="ECO:0000256" key="11">
    <source>
        <dbReference type="ARBA" id="ARBA00048679"/>
    </source>
</evidence>
<dbReference type="InterPro" id="IPR008271">
    <property type="entry name" value="Ser/Thr_kinase_AS"/>
</dbReference>
<feature type="region of interest" description="Disordered" evidence="13">
    <location>
        <begin position="1"/>
        <end position="38"/>
    </location>
</feature>
<evidence type="ECO:0000256" key="1">
    <source>
        <dbReference type="ARBA" id="ARBA00004245"/>
    </source>
</evidence>
<feature type="region of interest" description="Disordered" evidence="13">
    <location>
        <begin position="505"/>
        <end position="533"/>
    </location>
</feature>
<dbReference type="OrthoDB" id="266718at2759"/>